<dbReference type="InterPro" id="IPR036291">
    <property type="entry name" value="NAD(P)-bd_dom_sf"/>
</dbReference>
<proteinExistence type="predicted"/>
<gene>
    <name evidence="4" type="ORF">QO011_000219</name>
</gene>
<comment type="caution">
    <text evidence="4">The sequence shown here is derived from an EMBL/GenBank/DDBJ whole genome shotgun (WGS) entry which is preliminary data.</text>
</comment>
<keyword evidence="1" id="KW-0560">Oxidoreductase</keyword>
<dbReference type="Proteomes" id="UP001242480">
    <property type="component" value="Unassembled WGS sequence"/>
</dbReference>
<dbReference type="SUPFAM" id="SSF51735">
    <property type="entry name" value="NAD(P)-binding Rossmann-fold domains"/>
    <property type="match status" value="1"/>
</dbReference>
<dbReference type="PANTHER" id="PTHR43333:SF1">
    <property type="entry name" value="D-ISOMER SPECIFIC 2-HYDROXYACID DEHYDROGENASE NAD-BINDING DOMAIN-CONTAINING PROTEIN"/>
    <property type="match status" value="1"/>
</dbReference>
<dbReference type="Pfam" id="PF02826">
    <property type="entry name" value="2-Hacid_dh_C"/>
    <property type="match status" value="1"/>
</dbReference>
<dbReference type="Gene3D" id="3.40.50.720">
    <property type="entry name" value="NAD(P)-binding Rossmann-like Domain"/>
    <property type="match status" value="2"/>
</dbReference>
<feature type="domain" description="D-isomer specific 2-hydroxyacid dehydrogenase NAD-binding" evidence="3">
    <location>
        <begin position="120"/>
        <end position="287"/>
    </location>
</feature>
<evidence type="ECO:0000313" key="5">
    <source>
        <dbReference type="Proteomes" id="UP001242480"/>
    </source>
</evidence>
<evidence type="ECO:0000313" key="4">
    <source>
        <dbReference type="EMBL" id="MDQ0467224.1"/>
    </source>
</evidence>
<keyword evidence="2" id="KW-0520">NAD</keyword>
<dbReference type="PANTHER" id="PTHR43333">
    <property type="entry name" value="2-HACID_DH_C DOMAIN-CONTAINING PROTEIN"/>
    <property type="match status" value="1"/>
</dbReference>
<evidence type="ECO:0000256" key="2">
    <source>
        <dbReference type="ARBA" id="ARBA00023027"/>
    </source>
</evidence>
<evidence type="ECO:0000256" key="1">
    <source>
        <dbReference type="ARBA" id="ARBA00023002"/>
    </source>
</evidence>
<dbReference type="CDD" id="cd05300">
    <property type="entry name" value="2-Hacid_dh_1"/>
    <property type="match status" value="1"/>
</dbReference>
<dbReference type="EMBL" id="JAUSVX010000001">
    <property type="protein sequence ID" value="MDQ0467224.1"/>
    <property type="molecule type" value="Genomic_DNA"/>
</dbReference>
<dbReference type="RefSeq" id="WP_307266588.1">
    <property type="nucleotide sequence ID" value="NZ_JAUSVX010000001.1"/>
</dbReference>
<organism evidence="4 5">
    <name type="scientific">Labrys wisconsinensis</name>
    <dbReference type="NCBI Taxonomy" id="425677"/>
    <lineage>
        <taxon>Bacteria</taxon>
        <taxon>Pseudomonadati</taxon>
        <taxon>Pseudomonadota</taxon>
        <taxon>Alphaproteobacteria</taxon>
        <taxon>Hyphomicrobiales</taxon>
        <taxon>Xanthobacteraceae</taxon>
        <taxon>Labrys</taxon>
    </lineage>
</organism>
<sequence>MHIHIENDLSWPAPLQLSAERLRARLDREAGLPAGITISENGDPARMPAAIAGADVLFACGKPNLRRARSAAPDLRWVQVTTAGVEGLVADLPPDLILTNASGVHGDKGAEFILAAALMLNFGIPGFVTDKEQRAWRPRYGGTVAGKTATLLGVGAIGTAAAAALQSRGVAVIGVTRSGTSDADLDRCIAVSALDTVLPQTDILVSSLPLTPETRGLIDRRRLGLLPEGAGVVVVGRAAVFDYDALADGLADGRLGGAVLDVFPQEPLPAESRLWSCPRLIMTPHCSLDDHAVYLDGCLDIFVDNLRRFCAGEPLVNVVEAARGY</sequence>
<dbReference type="InterPro" id="IPR006140">
    <property type="entry name" value="D-isomer_DH_NAD-bd"/>
</dbReference>
<reference evidence="4 5" key="1">
    <citation type="submission" date="2023-07" db="EMBL/GenBank/DDBJ databases">
        <title>Genomic Encyclopedia of Type Strains, Phase IV (KMG-IV): sequencing the most valuable type-strain genomes for metagenomic binning, comparative biology and taxonomic classification.</title>
        <authorList>
            <person name="Goeker M."/>
        </authorList>
    </citation>
    <scope>NUCLEOTIDE SEQUENCE [LARGE SCALE GENOMIC DNA]</scope>
    <source>
        <strain evidence="4 5">DSM 19619</strain>
    </source>
</reference>
<accession>A0ABU0IYZ1</accession>
<evidence type="ECO:0000259" key="3">
    <source>
        <dbReference type="Pfam" id="PF02826"/>
    </source>
</evidence>
<protein>
    <submittedName>
        <fullName evidence="4">Phosphoglycerate dehydrogenase-like enzyme</fullName>
    </submittedName>
</protein>
<keyword evidence="5" id="KW-1185">Reference proteome</keyword>
<name>A0ABU0IYZ1_9HYPH</name>